<proteinExistence type="predicted"/>
<accession>G7IQ26</accession>
<protein>
    <submittedName>
        <fullName evidence="1">Acetolactate synthase, putative</fullName>
    </submittedName>
</protein>
<dbReference type="Proteomes" id="UP000002051">
    <property type="component" value="Chromosome 2"/>
</dbReference>
<evidence type="ECO:0000313" key="3">
    <source>
        <dbReference type="Proteomes" id="UP000002051"/>
    </source>
</evidence>
<reference evidence="1 3" key="1">
    <citation type="journal article" date="2011" name="Nature">
        <title>The Medicago genome provides insight into the evolution of rhizobial symbioses.</title>
        <authorList>
            <person name="Young N.D."/>
            <person name="Debelle F."/>
            <person name="Oldroyd G.E."/>
            <person name="Geurts R."/>
            <person name="Cannon S.B."/>
            <person name="Udvardi M.K."/>
            <person name="Benedito V.A."/>
            <person name="Mayer K.F."/>
            <person name="Gouzy J."/>
            <person name="Schoof H."/>
            <person name="Van de Peer Y."/>
            <person name="Proost S."/>
            <person name="Cook D.R."/>
            <person name="Meyers B.C."/>
            <person name="Spannagl M."/>
            <person name="Cheung F."/>
            <person name="De Mita S."/>
            <person name="Krishnakumar V."/>
            <person name="Gundlach H."/>
            <person name="Zhou S."/>
            <person name="Mudge J."/>
            <person name="Bharti A.K."/>
            <person name="Murray J.D."/>
            <person name="Naoumkina M.A."/>
            <person name="Rosen B."/>
            <person name="Silverstein K.A."/>
            <person name="Tang H."/>
            <person name="Rombauts S."/>
            <person name="Zhao P.X."/>
            <person name="Zhou P."/>
            <person name="Barbe V."/>
            <person name="Bardou P."/>
            <person name="Bechner M."/>
            <person name="Bellec A."/>
            <person name="Berger A."/>
            <person name="Berges H."/>
            <person name="Bidwell S."/>
            <person name="Bisseling T."/>
            <person name="Choisne N."/>
            <person name="Couloux A."/>
            <person name="Denny R."/>
            <person name="Deshpande S."/>
            <person name="Dai X."/>
            <person name="Doyle J.J."/>
            <person name="Dudez A.M."/>
            <person name="Farmer A.D."/>
            <person name="Fouteau S."/>
            <person name="Franken C."/>
            <person name="Gibelin C."/>
            <person name="Gish J."/>
            <person name="Goldstein S."/>
            <person name="Gonzalez A.J."/>
            <person name="Green P.J."/>
            <person name="Hallab A."/>
            <person name="Hartog M."/>
            <person name="Hua A."/>
            <person name="Humphray S.J."/>
            <person name="Jeong D.H."/>
            <person name="Jing Y."/>
            <person name="Jocker A."/>
            <person name="Kenton S.M."/>
            <person name="Kim D.J."/>
            <person name="Klee K."/>
            <person name="Lai H."/>
            <person name="Lang C."/>
            <person name="Lin S."/>
            <person name="Macmil S.L."/>
            <person name="Magdelenat G."/>
            <person name="Matthews L."/>
            <person name="McCorrison J."/>
            <person name="Monaghan E.L."/>
            <person name="Mun J.H."/>
            <person name="Najar F.Z."/>
            <person name="Nicholson C."/>
            <person name="Noirot C."/>
            <person name="O'Bleness M."/>
            <person name="Paule C.R."/>
            <person name="Poulain J."/>
            <person name="Prion F."/>
            <person name="Qin B."/>
            <person name="Qu C."/>
            <person name="Retzel E.F."/>
            <person name="Riddle C."/>
            <person name="Sallet E."/>
            <person name="Samain S."/>
            <person name="Samson N."/>
            <person name="Sanders I."/>
            <person name="Saurat O."/>
            <person name="Scarpelli C."/>
            <person name="Schiex T."/>
            <person name="Segurens B."/>
            <person name="Severin A.J."/>
            <person name="Sherrier D.J."/>
            <person name="Shi R."/>
            <person name="Sims S."/>
            <person name="Singer S.R."/>
            <person name="Sinharoy S."/>
            <person name="Sterck L."/>
            <person name="Viollet A."/>
            <person name="Wang B.B."/>
            <person name="Wang K."/>
            <person name="Wang M."/>
            <person name="Wang X."/>
            <person name="Warfsmann J."/>
            <person name="Weissenbach J."/>
            <person name="White D.D."/>
            <person name="White J.D."/>
            <person name="Wiley G.B."/>
            <person name="Wincker P."/>
            <person name="Xing Y."/>
            <person name="Yang L."/>
            <person name="Yao Z."/>
            <person name="Ying F."/>
            <person name="Zhai J."/>
            <person name="Zhou L."/>
            <person name="Zuber A."/>
            <person name="Denarie J."/>
            <person name="Dixon R.A."/>
            <person name="May G.D."/>
            <person name="Schwartz D.C."/>
            <person name="Rogers J."/>
            <person name="Quetier F."/>
            <person name="Town C.D."/>
            <person name="Roe B.A."/>
        </authorList>
    </citation>
    <scope>NUCLEOTIDE SEQUENCE [LARGE SCALE GENOMIC DNA]</scope>
    <source>
        <strain evidence="1">A17</strain>
        <strain evidence="2 3">cv. Jemalong A17</strain>
    </source>
</reference>
<dbReference type="EMBL" id="CM001218">
    <property type="protein sequence ID" value="AES64568.1"/>
    <property type="molecule type" value="Genomic_DNA"/>
</dbReference>
<reference evidence="1 3" key="2">
    <citation type="journal article" date="2014" name="BMC Genomics">
        <title>An improved genome release (version Mt4.0) for the model legume Medicago truncatula.</title>
        <authorList>
            <person name="Tang H."/>
            <person name="Krishnakumar V."/>
            <person name="Bidwell S."/>
            <person name="Rosen B."/>
            <person name="Chan A."/>
            <person name="Zhou S."/>
            <person name="Gentzbittel L."/>
            <person name="Childs K.L."/>
            <person name="Yandell M."/>
            <person name="Gundlach H."/>
            <person name="Mayer K.F."/>
            <person name="Schwartz D.C."/>
            <person name="Town C.D."/>
        </authorList>
    </citation>
    <scope>GENOME REANNOTATION</scope>
    <source>
        <strain evidence="2 3">cv. Jemalong A17</strain>
    </source>
</reference>
<evidence type="ECO:0000313" key="2">
    <source>
        <dbReference type="EnsemblPlants" id="AES64568"/>
    </source>
</evidence>
<dbReference type="AlphaFoldDB" id="G7IQ26"/>
<keyword evidence="3" id="KW-1185">Reference proteome</keyword>
<name>G7IQ26_MEDTR</name>
<gene>
    <name evidence="1" type="ordered locus">MTR_2g027200</name>
</gene>
<dbReference type="STRING" id="3880.G7IQ26"/>
<organism evidence="1 3">
    <name type="scientific">Medicago truncatula</name>
    <name type="common">Barrel medic</name>
    <name type="synonym">Medicago tribuloides</name>
    <dbReference type="NCBI Taxonomy" id="3880"/>
    <lineage>
        <taxon>Eukaryota</taxon>
        <taxon>Viridiplantae</taxon>
        <taxon>Streptophyta</taxon>
        <taxon>Embryophyta</taxon>
        <taxon>Tracheophyta</taxon>
        <taxon>Spermatophyta</taxon>
        <taxon>Magnoliopsida</taxon>
        <taxon>eudicotyledons</taxon>
        <taxon>Gunneridae</taxon>
        <taxon>Pentapetalae</taxon>
        <taxon>rosids</taxon>
        <taxon>fabids</taxon>
        <taxon>Fabales</taxon>
        <taxon>Fabaceae</taxon>
        <taxon>Papilionoideae</taxon>
        <taxon>50 kb inversion clade</taxon>
        <taxon>NPAAA clade</taxon>
        <taxon>Hologalegina</taxon>
        <taxon>IRL clade</taxon>
        <taxon>Trifolieae</taxon>
        <taxon>Medicago</taxon>
    </lineage>
</organism>
<dbReference type="EnsemblPlants" id="AES64568">
    <property type="protein sequence ID" value="AES64568"/>
    <property type="gene ID" value="MTR_2g027200"/>
</dbReference>
<sequence length="55" mass="6613">MVTQWEDRFYQSNKGHTYLGDPCRQDEIFPNILREAIKKMLDTLDLIFFANDSRM</sequence>
<dbReference type="eggNOG" id="KOG4166">
    <property type="taxonomic scope" value="Eukaryota"/>
</dbReference>
<evidence type="ECO:0000313" key="1">
    <source>
        <dbReference type="EMBL" id="AES64568.1"/>
    </source>
</evidence>
<dbReference type="PaxDb" id="3880-AES64568"/>
<reference evidence="2" key="3">
    <citation type="submission" date="2015-04" db="UniProtKB">
        <authorList>
            <consortium name="EnsemblPlants"/>
        </authorList>
    </citation>
    <scope>IDENTIFICATION</scope>
    <source>
        <strain evidence="2">cv. Jemalong A17</strain>
    </source>
</reference>
<dbReference type="HOGENOM" id="CLU_3035343_0_0_1"/>